<feature type="compositionally biased region" description="Basic and acidic residues" evidence="3">
    <location>
        <begin position="194"/>
        <end position="204"/>
    </location>
</feature>
<feature type="region of interest" description="Disordered" evidence="3">
    <location>
        <begin position="1"/>
        <end position="41"/>
    </location>
</feature>
<sequence>MADEAAAAAAASSTPQPSGADTGTATPTLAPGTATGTATPQSAVSFPLNAEQRSLSLKVSLADLTARASALYTQKKYDEAAEVYAQAAEMQAEMNGEMSPDNAEILFLYGRSLFKVGQGKSDVLGGKAPAEGGAGKAKGAGKKGKGKKVANGAAVKKEGESASALEGGSGDTPEADRVAQEAVKIISDETSAGKTEKKEVEAKKPLFQFTGDENWDDSEEEEEDEETGEAAEGEEDEEEDDDLATAFEILDLARVLLRKQLDEKIASDATEGKGKEKAEDGDDDGSSPSDAGVRHIKERLADTHDLLAEISLENERYAFHTGNYRIASITDRHVIRNRYPNAIADARESLVYKQQLCSEDSEIIAEAHFKLSLALEFASVTSQQDEEGPAAGAEGPKEVSQELRDEAAKELEAAINSTKLKLQNKEVELATLHSPEDNEISRKQILETKEIIADMEQRLVDLRGPPIDMKAALGADPMGGILGAALGESNAETEARIEEAKKTATDLTGLVRKKEKKTAPAAEAGSSSASNGKRKAEEEGAAVEEGSKKARTEEESAA</sequence>
<feature type="compositionally biased region" description="Basic and acidic residues" evidence="3">
    <location>
        <begin position="545"/>
        <end position="558"/>
    </location>
</feature>
<reference evidence="5" key="1">
    <citation type="submission" date="2014-12" db="EMBL/GenBank/DDBJ databases">
        <title>Genome Sequence of Valsa Canker Pathogens Uncovers a Specific Adaption of Colonization on Woody Bark.</title>
        <authorList>
            <person name="Yin Z."/>
            <person name="Liu H."/>
            <person name="Gao X."/>
            <person name="Li Z."/>
            <person name="Song N."/>
            <person name="Ke X."/>
            <person name="Dai Q."/>
            <person name="Wu Y."/>
            <person name="Sun Y."/>
            <person name="Xu J.-R."/>
            <person name="Kang Z.K."/>
            <person name="Wang L."/>
            <person name="Huang L."/>
        </authorList>
    </citation>
    <scope>NUCLEOTIDE SEQUENCE [LARGE SCALE GENOMIC DNA]</scope>
    <source>
        <strain evidence="5">03-8</strain>
    </source>
</reference>
<feature type="compositionally biased region" description="Basic and acidic residues" evidence="3">
    <location>
        <begin position="493"/>
        <end position="504"/>
    </location>
</feature>
<evidence type="ECO:0000256" key="2">
    <source>
        <dbReference type="ARBA" id="ARBA00022803"/>
    </source>
</evidence>
<feature type="region of interest" description="Disordered" evidence="3">
    <location>
        <begin position="493"/>
        <end position="558"/>
    </location>
</feature>
<dbReference type="PANTHER" id="PTHR15081">
    <property type="entry name" value="NUCLEAR AUTOANTIGENIC SPERM PROTEIN NASP -RELATED"/>
    <property type="match status" value="1"/>
</dbReference>
<dbReference type="OrthoDB" id="5587616at2759"/>
<dbReference type="PANTHER" id="PTHR15081:SF1">
    <property type="entry name" value="NUCLEAR AUTOANTIGENIC SPERM PROTEIN"/>
    <property type="match status" value="1"/>
</dbReference>
<evidence type="ECO:0000259" key="4">
    <source>
        <dbReference type="Pfam" id="PF10516"/>
    </source>
</evidence>
<feature type="compositionally biased region" description="Low complexity" evidence="3">
    <location>
        <begin position="519"/>
        <end position="530"/>
    </location>
</feature>
<proteinExistence type="predicted"/>
<dbReference type="GO" id="GO:0005654">
    <property type="term" value="C:nucleoplasm"/>
    <property type="evidence" value="ECO:0007669"/>
    <property type="project" value="TreeGrafter"/>
</dbReference>
<feature type="compositionally biased region" description="Acidic residues" evidence="3">
    <location>
        <begin position="213"/>
        <end position="241"/>
    </location>
</feature>
<feature type="compositionally biased region" description="Basic residues" evidence="3">
    <location>
        <begin position="139"/>
        <end position="148"/>
    </location>
</feature>
<accession>A0A194W8N7</accession>
<keyword evidence="2" id="KW-0802">TPR repeat</keyword>
<dbReference type="EMBL" id="CM003106">
    <property type="protein sequence ID" value="KUI72831.1"/>
    <property type="molecule type" value="Genomic_DNA"/>
</dbReference>
<name>A0A194W8N7_CYTMA</name>
<dbReference type="Gene3D" id="1.25.40.10">
    <property type="entry name" value="Tetratricopeptide repeat domain"/>
    <property type="match status" value="2"/>
</dbReference>
<dbReference type="GO" id="GO:0034080">
    <property type="term" value="P:CENP-A containing chromatin assembly"/>
    <property type="evidence" value="ECO:0007669"/>
    <property type="project" value="TreeGrafter"/>
</dbReference>
<dbReference type="GO" id="GO:0042393">
    <property type="term" value="F:histone binding"/>
    <property type="evidence" value="ECO:0007669"/>
    <property type="project" value="TreeGrafter"/>
</dbReference>
<feature type="compositionally biased region" description="Low complexity" evidence="3">
    <location>
        <begin position="19"/>
        <end position="40"/>
    </location>
</feature>
<dbReference type="InterPro" id="IPR011990">
    <property type="entry name" value="TPR-like_helical_dom_sf"/>
</dbReference>
<dbReference type="InterPro" id="IPR051730">
    <property type="entry name" value="NASP-like"/>
</dbReference>
<dbReference type="Proteomes" id="UP000078559">
    <property type="component" value="Chromosome 9"/>
</dbReference>
<feature type="region of interest" description="Disordered" evidence="3">
    <location>
        <begin position="268"/>
        <end position="292"/>
    </location>
</feature>
<dbReference type="Pfam" id="PF07720">
    <property type="entry name" value="TPR_3"/>
    <property type="match status" value="1"/>
</dbReference>
<feature type="domain" description="Tetratricopeptide SHNi-TPR" evidence="4">
    <location>
        <begin position="301"/>
        <end position="317"/>
    </location>
</feature>
<dbReference type="SUPFAM" id="SSF48452">
    <property type="entry name" value="TPR-like"/>
    <property type="match status" value="1"/>
</dbReference>
<dbReference type="InterPro" id="IPR019544">
    <property type="entry name" value="Tetratricopeptide_SHNi-TPR_dom"/>
</dbReference>
<dbReference type="GO" id="GO:0006335">
    <property type="term" value="P:DNA replication-dependent chromatin assembly"/>
    <property type="evidence" value="ECO:0007669"/>
    <property type="project" value="TreeGrafter"/>
</dbReference>
<evidence type="ECO:0000256" key="1">
    <source>
        <dbReference type="ARBA" id="ARBA00022737"/>
    </source>
</evidence>
<feature type="compositionally biased region" description="Basic and acidic residues" evidence="3">
    <location>
        <begin position="268"/>
        <end position="278"/>
    </location>
</feature>
<evidence type="ECO:0000313" key="6">
    <source>
        <dbReference type="Proteomes" id="UP000078559"/>
    </source>
</evidence>
<dbReference type="InterPro" id="IPR011716">
    <property type="entry name" value="TPR-3"/>
</dbReference>
<evidence type="ECO:0000313" key="5">
    <source>
        <dbReference type="EMBL" id="KUI72831.1"/>
    </source>
</evidence>
<feature type="region of interest" description="Disordered" evidence="3">
    <location>
        <begin position="121"/>
        <end position="241"/>
    </location>
</feature>
<keyword evidence="6" id="KW-1185">Reference proteome</keyword>
<dbReference type="AlphaFoldDB" id="A0A194W8N7"/>
<feature type="compositionally biased region" description="Low complexity" evidence="3">
    <location>
        <begin position="1"/>
        <end position="11"/>
    </location>
</feature>
<keyword evidence="1" id="KW-0677">Repeat</keyword>
<evidence type="ECO:0000256" key="3">
    <source>
        <dbReference type="SAM" id="MobiDB-lite"/>
    </source>
</evidence>
<dbReference type="Pfam" id="PF10516">
    <property type="entry name" value="SHNi-TPR"/>
    <property type="match status" value="1"/>
</dbReference>
<organism evidence="5 6">
    <name type="scientific">Cytospora mali</name>
    <name type="common">Apple Valsa canker fungus</name>
    <name type="synonym">Valsa mali</name>
    <dbReference type="NCBI Taxonomy" id="578113"/>
    <lineage>
        <taxon>Eukaryota</taxon>
        <taxon>Fungi</taxon>
        <taxon>Dikarya</taxon>
        <taxon>Ascomycota</taxon>
        <taxon>Pezizomycotina</taxon>
        <taxon>Sordariomycetes</taxon>
        <taxon>Sordariomycetidae</taxon>
        <taxon>Diaporthales</taxon>
        <taxon>Cytosporaceae</taxon>
        <taxon>Cytospora</taxon>
    </lineage>
</organism>
<protein>
    <submittedName>
        <fullName evidence="5">NASP-related protein sim3</fullName>
    </submittedName>
</protein>
<gene>
    <name evidence="5" type="ORF">VM1G_08478</name>
</gene>
<dbReference type="SMR" id="A0A194W8N7"/>